<dbReference type="Pfam" id="PF18967">
    <property type="entry name" value="PycTM"/>
    <property type="match status" value="1"/>
</dbReference>
<sequence>MLLNKIDKLESILERNISFIVNCDTKVSFWLSTLGVIFTILFTVRIPTLDYVRQNFSDLQSICGCFTLVLIIFICSLISCVIGIYFLIQVLIARIECNGYSNSKIFFGHIVQYSDYRNYLNVLKSTTLDEYKEDLVSQIYINAVICTEKFKNYNKGAKFCIYSLPFLIWSWSYIFQK</sequence>
<evidence type="ECO:0000256" key="4">
    <source>
        <dbReference type="ARBA" id="ARBA00022741"/>
    </source>
</evidence>
<comment type="subcellular location">
    <subcellularLocation>
        <location evidence="1">Cell membrane</location>
    </subcellularLocation>
</comment>
<feature type="transmembrane region" description="Helical" evidence="8">
    <location>
        <begin position="27"/>
        <end position="46"/>
    </location>
</feature>
<evidence type="ECO:0000256" key="2">
    <source>
        <dbReference type="ARBA" id="ARBA00022475"/>
    </source>
</evidence>
<accession>A0ABX6V012</accession>
<feature type="transmembrane region" description="Helical" evidence="8">
    <location>
        <begin position="159"/>
        <end position="176"/>
    </location>
</feature>
<evidence type="ECO:0000256" key="8">
    <source>
        <dbReference type="SAM" id="Phobius"/>
    </source>
</evidence>
<evidence type="ECO:0000256" key="5">
    <source>
        <dbReference type="ARBA" id="ARBA00022989"/>
    </source>
</evidence>
<name>A0ABX6V012_9PAST</name>
<evidence type="ECO:0000256" key="7">
    <source>
        <dbReference type="ARBA" id="ARBA00023136"/>
    </source>
</evidence>
<evidence type="ECO:0000256" key="3">
    <source>
        <dbReference type="ARBA" id="ARBA00022692"/>
    </source>
</evidence>
<evidence type="ECO:0000259" key="9">
    <source>
        <dbReference type="Pfam" id="PF18967"/>
    </source>
</evidence>
<keyword evidence="4" id="KW-0547">Nucleotide-binding</keyword>
<keyword evidence="11" id="KW-1185">Reference proteome</keyword>
<dbReference type="Proteomes" id="UP000663069">
    <property type="component" value="Chromosome"/>
</dbReference>
<dbReference type="InterPro" id="IPR043760">
    <property type="entry name" value="PycTM_dom"/>
</dbReference>
<evidence type="ECO:0000256" key="6">
    <source>
        <dbReference type="ARBA" id="ARBA00023118"/>
    </source>
</evidence>
<evidence type="ECO:0000256" key="1">
    <source>
        <dbReference type="ARBA" id="ARBA00004236"/>
    </source>
</evidence>
<keyword evidence="2" id="KW-1003">Cell membrane</keyword>
<evidence type="ECO:0000313" key="11">
    <source>
        <dbReference type="Proteomes" id="UP000663069"/>
    </source>
</evidence>
<dbReference type="EMBL" id="CP063056">
    <property type="protein sequence ID" value="QPB43735.1"/>
    <property type="molecule type" value="Genomic_DNA"/>
</dbReference>
<proteinExistence type="predicted"/>
<keyword evidence="3 8" id="KW-0812">Transmembrane</keyword>
<gene>
    <name evidence="10" type="ORF">IHV77_11105</name>
</gene>
<reference evidence="10 11" key="1">
    <citation type="submission" date="2020-10" db="EMBL/GenBank/DDBJ databases">
        <title>Genome Sequencing of Rodentibacter spp. strain DSM111151.</title>
        <authorList>
            <person name="Benga L."/>
            <person name="Lautwein T."/>
        </authorList>
    </citation>
    <scope>NUCLEOTIDE SEQUENCE [LARGE SCALE GENOMIC DNA]</scope>
    <source>
        <strain evidence="10 11">DSM 111151</strain>
    </source>
</reference>
<organism evidence="10 11">
    <name type="scientific">Rodentibacter haemolyticus</name>
    <dbReference type="NCBI Taxonomy" id="2778911"/>
    <lineage>
        <taxon>Bacteria</taxon>
        <taxon>Pseudomonadati</taxon>
        <taxon>Pseudomonadota</taxon>
        <taxon>Gammaproteobacteria</taxon>
        <taxon>Pasteurellales</taxon>
        <taxon>Pasteurellaceae</taxon>
        <taxon>Rodentibacter</taxon>
    </lineage>
</organism>
<keyword evidence="6" id="KW-0051">Antiviral defense</keyword>
<feature type="domain" description="Pycsar effector protein" evidence="9">
    <location>
        <begin position="9"/>
        <end position="174"/>
    </location>
</feature>
<protein>
    <recommendedName>
        <fullName evidence="9">Pycsar effector protein domain-containing protein</fullName>
    </recommendedName>
</protein>
<feature type="transmembrane region" description="Helical" evidence="8">
    <location>
        <begin position="66"/>
        <end position="88"/>
    </location>
</feature>
<keyword evidence="5 8" id="KW-1133">Transmembrane helix</keyword>
<keyword evidence="7 8" id="KW-0472">Membrane</keyword>
<evidence type="ECO:0000313" key="10">
    <source>
        <dbReference type="EMBL" id="QPB43735.1"/>
    </source>
</evidence>